<dbReference type="CDD" id="cd02241">
    <property type="entry name" value="cupin_OxOx"/>
    <property type="match status" value="1"/>
</dbReference>
<evidence type="ECO:0000256" key="7">
    <source>
        <dbReference type="ARBA" id="ARBA00022490"/>
    </source>
</evidence>
<dbReference type="NCBIfam" id="TIGR01802">
    <property type="entry name" value="CM_pl-yst"/>
    <property type="match status" value="1"/>
</dbReference>
<dbReference type="InterPro" id="IPR036263">
    <property type="entry name" value="Chorismate_II_sf"/>
</dbReference>
<feature type="binding site" evidence="17">
    <location>
        <position position="169"/>
    </location>
    <ligand>
        <name>Mn(2+)</name>
        <dbReference type="ChEBI" id="CHEBI:29035"/>
    </ligand>
</feature>
<dbReference type="EC" id="5.4.99.5" evidence="6"/>
<feature type="disulfide bond" evidence="18">
    <location>
        <begin position="37"/>
        <end position="54"/>
    </location>
</feature>
<accession>A0A484LT68</accession>
<name>A0A484LT68_9ASTE</name>
<dbReference type="PANTHER" id="PTHR21145">
    <property type="entry name" value="CHORISMATE MUTASE"/>
    <property type="match status" value="1"/>
</dbReference>
<keyword evidence="22" id="KW-1185">Reference proteome</keyword>
<dbReference type="InterPro" id="IPR011051">
    <property type="entry name" value="RmlC_Cupin_sf"/>
</dbReference>
<evidence type="ECO:0000256" key="15">
    <source>
        <dbReference type="ARBA" id="ARBA00023235"/>
    </source>
</evidence>
<feature type="binding site" evidence="17">
    <location>
        <position position="124"/>
    </location>
    <ligand>
        <name>Mn(2+)</name>
        <dbReference type="ChEBI" id="CHEBI:29035"/>
    </ligand>
</feature>
<dbReference type="FunFam" id="2.60.120.10:FF:000005">
    <property type="entry name" value="Germin-like protein subfamily 1 member 8"/>
    <property type="match status" value="1"/>
</dbReference>
<dbReference type="InterPro" id="IPR006045">
    <property type="entry name" value="Cupin_1"/>
</dbReference>
<dbReference type="Proteomes" id="UP000595140">
    <property type="component" value="Unassembled WGS sequence"/>
</dbReference>
<keyword evidence="7" id="KW-0963">Cytoplasm</keyword>
<evidence type="ECO:0000256" key="19">
    <source>
        <dbReference type="SAM" id="SignalP"/>
    </source>
</evidence>
<evidence type="ECO:0000256" key="17">
    <source>
        <dbReference type="PIRSR" id="PIRSR601929-2"/>
    </source>
</evidence>
<dbReference type="SMART" id="SM00835">
    <property type="entry name" value="Cupin_1"/>
    <property type="match status" value="1"/>
</dbReference>
<evidence type="ECO:0000313" key="22">
    <source>
        <dbReference type="Proteomes" id="UP000595140"/>
    </source>
</evidence>
<keyword evidence="8" id="KW-0052">Apoplast</keyword>
<comment type="pathway">
    <text evidence="4">Metabolic intermediate biosynthesis; prephenate biosynthesis; prephenate from chorismate: step 1/1.</text>
</comment>
<protein>
    <recommendedName>
        <fullName evidence="6">chorismate mutase</fullName>
        <ecNumber evidence="6">5.4.99.5</ecNumber>
    </recommendedName>
</protein>
<dbReference type="PANTHER" id="PTHR21145:SF12">
    <property type="entry name" value="CHORISMATE MUTASE"/>
    <property type="match status" value="1"/>
</dbReference>
<dbReference type="Gene3D" id="2.60.120.10">
    <property type="entry name" value="Jelly Rolls"/>
    <property type="match status" value="1"/>
</dbReference>
<feature type="binding site" evidence="17">
    <location>
        <position position="119"/>
    </location>
    <ligand>
        <name>Mn(2+)</name>
        <dbReference type="ChEBI" id="CHEBI:29035"/>
    </ligand>
</feature>
<evidence type="ECO:0000256" key="16">
    <source>
        <dbReference type="PIRSR" id="PIRSR601929-1"/>
    </source>
</evidence>
<dbReference type="GO" id="GO:0046417">
    <property type="term" value="P:chorismate metabolic process"/>
    <property type="evidence" value="ECO:0007669"/>
    <property type="project" value="InterPro"/>
</dbReference>
<dbReference type="InterPro" id="IPR002701">
    <property type="entry name" value="CM_II_prokaryot"/>
</dbReference>
<dbReference type="PROSITE" id="PS00725">
    <property type="entry name" value="GERMIN"/>
    <property type="match status" value="1"/>
</dbReference>
<dbReference type="GO" id="GO:0030145">
    <property type="term" value="F:manganese ion binding"/>
    <property type="evidence" value="ECO:0007669"/>
    <property type="project" value="InterPro"/>
</dbReference>
<evidence type="ECO:0000256" key="8">
    <source>
        <dbReference type="ARBA" id="ARBA00022523"/>
    </source>
</evidence>
<dbReference type="SUPFAM" id="SSF48600">
    <property type="entry name" value="Chorismate mutase II"/>
    <property type="match status" value="1"/>
</dbReference>
<evidence type="ECO:0000256" key="2">
    <source>
        <dbReference type="ARBA" id="ARBA00004271"/>
    </source>
</evidence>
<feature type="chain" id="PRO_5019750038" description="chorismate mutase" evidence="19">
    <location>
        <begin position="28"/>
        <end position="472"/>
    </location>
</feature>
<evidence type="ECO:0000256" key="12">
    <source>
        <dbReference type="ARBA" id="ARBA00023141"/>
    </source>
</evidence>
<dbReference type="InterPro" id="IPR001929">
    <property type="entry name" value="Germin"/>
</dbReference>
<keyword evidence="19" id="KW-0732">Signal</keyword>
<evidence type="ECO:0000256" key="13">
    <source>
        <dbReference type="ARBA" id="ARBA00023157"/>
    </source>
</evidence>
<dbReference type="InterPro" id="IPR037039">
    <property type="entry name" value="CM_AroQ_sf_eucaryotic"/>
</dbReference>
<evidence type="ECO:0000256" key="18">
    <source>
        <dbReference type="PIRSR" id="PIRSR601929-3"/>
    </source>
</evidence>
<feature type="signal peptide" evidence="19">
    <location>
        <begin position="1"/>
        <end position="27"/>
    </location>
</feature>
<dbReference type="UniPathway" id="UPA00120">
    <property type="reaction ID" value="UER00203"/>
</dbReference>
<evidence type="ECO:0000256" key="9">
    <source>
        <dbReference type="ARBA" id="ARBA00022525"/>
    </source>
</evidence>
<keyword evidence="13 18" id="KW-1015">Disulfide bond</keyword>
<feature type="binding site" evidence="16">
    <location>
        <position position="119"/>
    </location>
    <ligand>
        <name>oxalate</name>
        <dbReference type="ChEBI" id="CHEBI:30623"/>
    </ligand>
</feature>
<evidence type="ECO:0000256" key="6">
    <source>
        <dbReference type="ARBA" id="ARBA00012404"/>
    </source>
</evidence>
<evidence type="ECO:0000313" key="21">
    <source>
        <dbReference type="EMBL" id="VFQ79701.1"/>
    </source>
</evidence>
<dbReference type="EMBL" id="OOIL02002010">
    <property type="protein sequence ID" value="VFQ79701.1"/>
    <property type="molecule type" value="Genomic_DNA"/>
</dbReference>
<evidence type="ECO:0000256" key="4">
    <source>
        <dbReference type="ARBA" id="ARBA00004817"/>
    </source>
</evidence>
<comment type="similarity">
    <text evidence="5">Belongs to the germin family.</text>
</comment>
<dbReference type="SUPFAM" id="SSF51182">
    <property type="entry name" value="RmlC-like cupins"/>
    <property type="match status" value="1"/>
</dbReference>
<feature type="binding site" evidence="16">
    <location>
        <position position="124"/>
    </location>
    <ligand>
        <name>oxalate</name>
        <dbReference type="ChEBI" id="CHEBI:30623"/>
    </ligand>
</feature>
<dbReference type="OrthoDB" id="191918at2759"/>
<dbReference type="GO" id="GO:0009073">
    <property type="term" value="P:aromatic amino acid family biosynthetic process"/>
    <property type="evidence" value="ECO:0007669"/>
    <property type="project" value="UniProtKB-KW"/>
</dbReference>
<gene>
    <name evidence="21" type="ORF">CCAM_LOCUS21477</name>
</gene>
<comment type="catalytic activity">
    <reaction evidence="1">
        <text>chorismate = prephenate</text>
        <dbReference type="Rhea" id="RHEA:13897"/>
        <dbReference type="ChEBI" id="CHEBI:29748"/>
        <dbReference type="ChEBI" id="CHEBI:29934"/>
        <dbReference type="EC" id="5.4.99.5"/>
    </reaction>
</comment>
<evidence type="ECO:0000259" key="20">
    <source>
        <dbReference type="SMART" id="SM00835"/>
    </source>
</evidence>
<evidence type="ECO:0000256" key="5">
    <source>
        <dbReference type="ARBA" id="ARBA00007456"/>
    </source>
</evidence>
<dbReference type="InterPro" id="IPR019780">
    <property type="entry name" value="Germin_Mn-BS"/>
</dbReference>
<dbReference type="InterPro" id="IPR008238">
    <property type="entry name" value="Chorismate_mutase_AroQ_euk"/>
</dbReference>
<evidence type="ECO:0000256" key="14">
    <source>
        <dbReference type="ARBA" id="ARBA00023211"/>
    </source>
</evidence>
<feature type="binding site" evidence="17">
    <location>
        <position position="117"/>
    </location>
    <ligand>
        <name>Mn(2+)</name>
        <dbReference type="ChEBI" id="CHEBI:29035"/>
    </ligand>
</feature>
<evidence type="ECO:0000256" key="10">
    <source>
        <dbReference type="ARBA" id="ARBA00022605"/>
    </source>
</evidence>
<keyword evidence="9" id="KW-0964">Secreted</keyword>
<dbReference type="Gene3D" id="1.10.590.10">
    <property type="entry name" value="Chorismate mutase, AroQ class superfamily, eukaryotic"/>
    <property type="match status" value="1"/>
</dbReference>
<dbReference type="InterPro" id="IPR014710">
    <property type="entry name" value="RmlC-like_jellyroll"/>
</dbReference>
<evidence type="ECO:0000256" key="11">
    <source>
        <dbReference type="ARBA" id="ARBA00022723"/>
    </source>
</evidence>
<dbReference type="Pfam" id="PF00190">
    <property type="entry name" value="Cupin_1"/>
    <property type="match status" value="1"/>
</dbReference>
<evidence type="ECO:0000256" key="3">
    <source>
        <dbReference type="ARBA" id="ARBA00004496"/>
    </source>
</evidence>
<proteinExistence type="inferred from homology"/>
<dbReference type="GO" id="GO:0005737">
    <property type="term" value="C:cytoplasm"/>
    <property type="evidence" value="ECO:0007669"/>
    <property type="project" value="UniProtKB-SubCell"/>
</dbReference>
<keyword evidence="12" id="KW-0057">Aromatic amino acid biosynthesis</keyword>
<dbReference type="PRINTS" id="PR00325">
    <property type="entry name" value="GERMIN"/>
</dbReference>
<keyword evidence="11 16" id="KW-0479">Metal-binding</keyword>
<keyword evidence="15" id="KW-0413">Isomerase</keyword>
<dbReference type="GO" id="GO:0004106">
    <property type="term" value="F:chorismate mutase activity"/>
    <property type="evidence" value="ECO:0007669"/>
    <property type="project" value="UniProtKB-EC"/>
</dbReference>
<dbReference type="Pfam" id="PF01817">
    <property type="entry name" value="CM_2"/>
    <property type="match status" value="1"/>
</dbReference>
<organism evidence="21 22">
    <name type="scientific">Cuscuta campestris</name>
    <dbReference type="NCBI Taxonomy" id="132261"/>
    <lineage>
        <taxon>Eukaryota</taxon>
        <taxon>Viridiplantae</taxon>
        <taxon>Streptophyta</taxon>
        <taxon>Embryophyta</taxon>
        <taxon>Tracheophyta</taxon>
        <taxon>Spermatophyta</taxon>
        <taxon>Magnoliopsida</taxon>
        <taxon>eudicotyledons</taxon>
        <taxon>Gunneridae</taxon>
        <taxon>Pentapetalae</taxon>
        <taxon>asterids</taxon>
        <taxon>lamiids</taxon>
        <taxon>Solanales</taxon>
        <taxon>Convolvulaceae</taxon>
        <taxon>Cuscuteae</taxon>
        <taxon>Cuscuta</taxon>
        <taxon>Cuscuta subgen. Grammica</taxon>
        <taxon>Cuscuta sect. Cleistogrammica</taxon>
    </lineage>
</organism>
<reference evidence="21 22" key="1">
    <citation type="submission" date="2018-04" db="EMBL/GenBank/DDBJ databases">
        <authorList>
            <person name="Vogel A."/>
        </authorList>
    </citation>
    <scope>NUCLEOTIDE SEQUENCE [LARGE SCALE GENOMIC DNA]</scope>
</reference>
<feature type="domain" description="Cupin type-1" evidence="20">
    <location>
        <begin position="68"/>
        <end position="223"/>
    </location>
</feature>
<sequence>MKMGSTAAHYEALASIVIMLLLAMAFATDPNQLQDFCVGVASPLRGVFVNGRFCKDPMEVTASDFLFRGLNIPRNTTNREGSNVTRVDANAFPGLNTLGISLARIDLAPRGGLNTPHHHPRATEVLTVLKGTLYAGFIASNPPTGGPNRLFLRVLEEGDVFVFPQGMVHFEMNLGSGPGVALSAFSSQSPGVVTAAGAVFGSRPSVSVDVLSKAFQLDPKTVKALQAKFHKREDTIIFSLIERAKFPVNAPLYAAAGDKSTPFSGPGSLFEYFVNQSEALQSQMGRYSSKEELPFFPSQLPKPFAPSSECVSYLYPKAADVNASTNVNTMIWSFYLTGILHNFTKAGSDENYASTAMADLLCLQALSRRIHYGRFVAEAKFSSAPDQYKKLIHAKNKEALENLLTNRTVEAQVKNRVWLKATEFAKEVTLNNTKSGSGEYKIDPIQVSNLYENWVIPLTKKVEVEYLLRRLN</sequence>
<dbReference type="PROSITE" id="PS51169">
    <property type="entry name" value="CHORISMATE_MUT_3"/>
    <property type="match status" value="1"/>
</dbReference>
<keyword evidence="14 16" id="KW-0464">Manganese</keyword>
<dbReference type="GO" id="GO:0008652">
    <property type="term" value="P:amino acid biosynthetic process"/>
    <property type="evidence" value="ECO:0007669"/>
    <property type="project" value="UniProtKB-KW"/>
</dbReference>
<feature type="binding site" evidence="16">
    <location>
        <position position="114"/>
    </location>
    <ligand>
        <name>oxalate</name>
        <dbReference type="ChEBI" id="CHEBI:30623"/>
    </ligand>
</feature>
<keyword evidence="10" id="KW-0028">Amino-acid biosynthesis</keyword>
<dbReference type="AlphaFoldDB" id="A0A484LT68"/>
<evidence type="ECO:0000256" key="1">
    <source>
        <dbReference type="ARBA" id="ARBA00000824"/>
    </source>
</evidence>
<dbReference type="GO" id="GO:0048046">
    <property type="term" value="C:apoplast"/>
    <property type="evidence" value="ECO:0007669"/>
    <property type="project" value="UniProtKB-SubCell"/>
</dbReference>
<comment type="subcellular location">
    <subcellularLocation>
        <location evidence="3">Cytoplasm</location>
    </subcellularLocation>
    <subcellularLocation>
        <location evidence="2">Secreted</location>
        <location evidence="2">Extracellular space</location>
        <location evidence="2">Apoplast</location>
    </subcellularLocation>
</comment>